<evidence type="ECO:0000313" key="2">
    <source>
        <dbReference type="EMBL" id="MBG9388129.1"/>
    </source>
</evidence>
<dbReference type="AlphaFoldDB" id="A0A931MGT6"/>
<evidence type="ECO:0000256" key="1">
    <source>
        <dbReference type="SAM" id="Phobius"/>
    </source>
</evidence>
<protein>
    <submittedName>
        <fullName evidence="2">DUF883 family protein</fullName>
    </submittedName>
</protein>
<organism evidence="2 3">
    <name type="scientific">Caenimonas aquaedulcis</name>
    <dbReference type="NCBI Taxonomy" id="2793270"/>
    <lineage>
        <taxon>Bacteria</taxon>
        <taxon>Pseudomonadati</taxon>
        <taxon>Pseudomonadota</taxon>
        <taxon>Betaproteobacteria</taxon>
        <taxon>Burkholderiales</taxon>
        <taxon>Comamonadaceae</taxon>
        <taxon>Caenimonas</taxon>
    </lineage>
</organism>
<keyword evidence="3" id="KW-1185">Reference proteome</keyword>
<feature type="transmembrane region" description="Helical" evidence="1">
    <location>
        <begin position="87"/>
        <end position="105"/>
    </location>
</feature>
<evidence type="ECO:0000313" key="3">
    <source>
        <dbReference type="Proteomes" id="UP000651050"/>
    </source>
</evidence>
<keyword evidence="1" id="KW-0472">Membrane</keyword>
<comment type="caution">
    <text evidence="2">The sequence shown here is derived from an EMBL/GenBank/DDBJ whole genome shotgun (WGS) entry which is preliminary data.</text>
</comment>
<accession>A0A931MGT6</accession>
<name>A0A931MGT6_9BURK</name>
<sequence>MNTNTNNRNLRAAASGYADDALDSGRQFASHALESASDKARDLRDSMKGFASRGASTMSDAAAAAQRQLGHYTQSTTRYVSEQPVKSALIAAAIGAGVAALLLALRRNADRRRDY</sequence>
<gene>
    <name evidence="2" type="ORF">I5803_08865</name>
</gene>
<dbReference type="RefSeq" id="WP_196986004.1">
    <property type="nucleotide sequence ID" value="NZ_JADWYS010000001.1"/>
</dbReference>
<reference evidence="2" key="1">
    <citation type="submission" date="2020-11" db="EMBL/GenBank/DDBJ databases">
        <title>Bacterial whole genome sequence for Caenimonas sp. DR4.4.</title>
        <authorList>
            <person name="Le V."/>
            <person name="Ko S.-R."/>
            <person name="Ahn C.-Y."/>
            <person name="Oh H.-M."/>
        </authorList>
    </citation>
    <scope>NUCLEOTIDE SEQUENCE</scope>
    <source>
        <strain evidence="2">DR4.4</strain>
    </source>
</reference>
<dbReference type="Proteomes" id="UP000651050">
    <property type="component" value="Unassembled WGS sequence"/>
</dbReference>
<keyword evidence="1" id="KW-1133">Transmembrane helix</keyword>
<keyword evidence="1" id="KW-0812">Transmembrane</keyword>
<proteinExistence type="predicted"/>
<dbReference type="EMBL" id="JADWYS010000001">
    <property type="protein sequence ID" value="MBG9388129.1"/>
    <property type="molecule type" value="Genomic_DNA"/>
</dbReference>